<organism evidence="1 2">
    <name type="scientific">Diaporthe vaccinii</name>
    <dbReference type="NCBI Taxonomy" id="105482"/>
    <lineage>
        <taxon>Eukaryota</taxon>
        <taxon>Fungi</taxon>
        <taxon>Dikarya</taxon>
        <taxon>Ascomycota</taxon>
        <taxon>Pezizomycotina</taxon>
        <taxon>Sordariomycetes</taxon>
        <taxon>Sordariomycetidae</taxon>
        <taxon>Diaporthales</taxon>
        <taxon>Diaporthaceae</taxon>
        <taxon>Diaporthe</taxon>
        <taxon>Diaporthe eres species complex</taxon>
    </lineage>
</organism>
<keyword evidence="2" id="KW-1185">Reference proteome</keyword>
<sequence length="70" mass="7427">MRVRGLLGQLLPLDDHLDVVLVFSSCIVVAPPHGSLVFADETEMLARRAYGGAFVAFLPSQSASVAASKK</sequence>
<evidence type="ECO:0000313" key="2">
    <source>
        <dbReference type="Proteomes" id="UP001600888"/>
    </source>
</evidence>
<proteinExistence type="predicted"/>
<dbReference type="Proteomes" id="UP001600888">
    <property type="component" value="Unassembled WGS sequence"/>
</dbReference>
<gene>
    <name evidence="1" type="ORF">FJTKL_05762</name>
</gene>
<evidence type="ECO:0000313" key="1">
    <source>
        <dbReference type="EMBL" id="KAL2287257.1"/>
    </source>
</evidence>
<accession>A0ABR4EXS6</accession>
<protein>
    <submittedName>
        <fullName evidence="1">Uncharacterized protein</fullName>
    </submittedName>
</protein>
<dbReference type="EMBL" id="JBAWTH010000020">
    <property type="protein sequence ID" value="KAL2287257.1"/>
    <property type="molecule type" value="Genomic_DNA"/>
</dbReference>
<reference evidence="1 2" key="1">
    <citation type="submission" date="2024-03" db="EMBL/GenBank/DDBJ databases">
        <title>A high-quality draft genome sequence of Diaporthe vaccinii, a causative agent of upright dieback and viscid rot disease in cranberry plants.</title>
        <authorList>
            <person name="Sarrasin M."/>
            <person name="Lang B.F."/>
            <person name="Burger G."/>
        </authorList>
    </citation>
    <scope>NUCLEOTIDE SEQUENCE [LARGE SCALE GENOMIC DNA]</scope>
    <source>
        <strain evidence="1 2">IS7</strain>
    </source>
</reference>
<comment type="caution">
    <text evidence="1">The sequence shown here is derived from an EMBL/GenBank/DDBJ whole genome shotgun (WGS) entry which is preliminary data.</text>
</comment>
<name>A0ABR4EXS6_9PEZI</name>